<dbReference type="InterPro" id="IPR019734">
    <property type="entry name" value="TPR_rpt"/>
</dbReference>
<keyword evidence="2" id="KW-0732">Signal</keyword>
<evidence type="ECO:0000256" key="2">
    <source>
        <dbReference type="SAM" id="SignalP"/>
    </source>
</evidence>
<dbReference type="RefSeq" id="WP_157898752.1">
    <property type="nucleotide sequence ID" value="NZ_CP015136.1"/>
</dbReference>
<protein>
    <submittedName>
        <fullName evidence="3">Putative PEP-CTERM system TPR-repeat lipoprotein</fullName>
    </submittedName>
</protein>
<keyword evidence="4" id="KW-1185">Reference proteome</keyword>
<reference evidence="4" key="2">
    <citation type="submission" date="2016-04" db="EMBL/GenBank/DDBJ databases">
        <title>First Complete Genome Sequence of a Subdivision 6 Acidobacterium.</title>
        <authorList>
            <person name="Huang S."/>
            <person name="Vieira S."/>
            <person name="Bunk B."/>
            <person name="Riedel T."/>
            <person name="Sproeer C."/>
            <person name="Overmann J."/>
        </authorList>
    </citation>
    <scope>NUCLEOTIDE SEQUENCE [LARGE SCALE GENOMIC DNA]</scope>
    <source>
        <strain evidence="4">DSM 100886 HEG_-6_39</strain>
    </source>
</reference>
<dbReference type="STRING" id="1855912.LuPra_00993"/>
<dbReference type="KEGG" id="abac:LuPra_00993"/>
<dbReference type="PANTHER" id="PTHR45588:SF1">
    <property type="entry name" value="WW DOMAIN-CONTAINING PROTEIN"/>
    <property type="match status" value="1"/>
</dbReference>
<name>A0A143PGU4_LUTPR</name>
<keyword evidence="1" id="KW-0802">TPR repeat</keyword>
<evidence type="ECO:0000313" key="4">
    <source>
        <dbReference type="Proteomes" id="UP000076079"/>
    </source>
</evidence>
<reference evidence="3 4" key="1">
    <citation type="journal article" date="2016" name="Genome Announc.">
        <title>First Complete Genome Sequence of a Subdivision 6 Acidobacterium Strain.</title>
        <authorList>
            <person name="Huang S."/>
            <person name="Vieira S."/>
            <person name="Bunk B."/>
            <person name="Riedel T."/>
            <person name="Sproer C."/>
            <person name="Overmann J."/>
        </authorList>
    </citation>
    <scope>NUCLEOTIDE SEQUENCE [LARGE SCALE GENOMIC DNA]</scope>
    <source>
        <strain evidence="4">DSM 100886 HEG_-6_39</strain>
    </source>
</reference>
<feature type="chain" id="PRO_5007511362" evidence="2">
    <location>
        <begin position="22"/>
        <end position="546"/>
    </location>
</feature>
<dbReference type="PROSITE" id="PS50005">
    <property type="entry name" value="TPR"/>
    <property type="match status" value="1"/>
</dbReference>
<proteinExistence type="predicted"/>
<dbReference type="EMBL" id="CP015136">
    <property type="protein sequence ID" value="AMY07812.1"/>
    <property type="molecule type" value="Genomic_DNA"/>
</dbReference>
<dbReference type="Proteomes" id="UP000076079">
    <property type="component" value="Chromosome"/>
</dbReference>
<dbReference type="Gene3D" id="1.25.40.10">
    <property type="entry name" value="Tetratricopeptide repeat domain"/>
    <property type="match status" value="2"/>
</dbReference>
<organism evidence="3 4">
    <name type="scientific">Luteitalea pratensis</name>
    <dbReference type="NCBI Taxonomy" id="1855912"/>
    <lineage>
        <taxon>Bacteria</taxon>
        <taxon>Pseudomonadati</taxon>
        <taxon>Acidobacteriota</taxon>
        <taxon>Vicinamibacteria</taxon>
        <taxon>Vicinamibacterales</taxon>
        <taxon>Vicinamibacteraceae</taxon>
        <taxon>Luteitalea</taxon>
    </lineage>
</organism>
<feature type="signal peptide" evidence="2">
    <location>
        <begin position="1"/>
        <end position="21"/>
    </location>
</feature>
<dbReference type="PANTHER" id="PTHR45588">
    <property type="entry name" value="TPR DOMAIN-CONTAINING PROTEIN"/>
    <property type="match status" value="1"/>
</dbReference>
<dbReference type="AlphaFoldDB" id="A0A143PGU4"/>
<dbReference type="InterPro" id="IPR011990">
    <property type="entry name" value="TPR-like_helical_dom_sf"/>
</dbReference>
<evidence type="ECO:0000256" key="1">
    <source>
        <dbReference type="PROSITE-ProRule" id="PRU00339"/>
    </source>
</evidence>
<sequence length="546" mass="58737" precursor="true">MRFRSCLAGVLAACCSAIVVAQPPEQHVHPRSEPGVGLGEIRFANSGAPSAQAPFLRGLALLHSFEYEEAAEGFRDAQHADPSFAMAFWGEAVTYSHLLWGEDDRDAARRALERLAPTREARLARAGTARERAYGTAVEALHSEGDLPSRVRGFAEGMRQVSASYPDDPDAAAFTSLALLFSAYVGELPPDARRAARDEAITFAERVFTQYPRHPGGVHYLIHATDEPDFAARGLEAARRYAAIAPEAEHALHMPSHIFVQLGLWDDAVASNERAWAASRAEVAARKLSNADLSFHALQWLQYGYLQQGQYGKARGLIDTARDVLAGVDLTNPLHVDGRYTVGWLSFAYAANTGDWSGPVCSTTYVPAAPGSSSARERSFRGSAIYQAAIANMMCGRDSTIESLRARVTSLAGGDVEAPLLKTTLLHARLLASIREGPRDLDALIAELPPAGRPPVGPPSTLRTDELLGEALLKAGRPREAVAAYERALQLTPKRSAALLGLSRARLAAGDRAGSVEAYCQLLANWHKADPDVPALPEVRNGAAAR</sequence>
<dbReference type="OrthoDB" id="9778494at2"/>
<gene>
    <name evidence="3" type="ORF">LuPra_00993</name>
</gene>
<dbReference type="PATRIC" id="fig|1813736.3.peg.1040"/>
<accession>A0A143PGU4</accession>
<feature type="repeat" description="TPR" evidence="1">
    <location>
        <begin position="462"/>
        <end position="495"/>
    </location>
</feature>
<keyword evidence="3" id="KW-0449">Lipoprotein</keyword>
<dbReference type="Pfam" id="PF14559">
    <property type="entry name" value="TPR_19"/>
    <property type="match status" value="1"/>
</dbReference>
<dbReference type="SUPFAM" id="SSF48452">
    <property type="entry name" value="TPR-like"/>
    <property type="match status" value="2"/>
</dbReference>
<evidence type="ECO:0000313" key="3">
    <source>
        <dbReference type="EMBL" id="AMY07812.1"/>
    </source>
</evidence>